<dbReference type="SFLD" id="SFLDS00003">
    <property type="entry name" value="Haloacid_Dehalogenase"/>
    <property type="match status" value="1"/>
</dbReference>
<keyword evidence="2" id="KW-1185">Reference proteome</keyword>
<dbReference type="Pfam" id="PF13419">
    <property type="entry name" value="HAD_2"/>
    <property type="match status" value="1"/>
</dbReference>
<dbReference type="Gene3D" id="1.10.150.240">
    <property type="entry name" value="Putative phosphatase, domain 2"/>
    <property type="match status" value="1"/>
</dbReference>
<name>A0ABT7BUA4_9CYAN</name>
<reference evidence="1 2" key="1">
    <citation type="submission" date="2023-01" db="EMBL/GenBank/DDBJ databases">
        <title>Novel diversity within Roseofilum (Cyanobacteria; Desertifilaceae) from marine benthic mats with descriptions of four novel species.</title>
        <authorList>
            <person name="Wang Y."/>
            <person name="Berthold D.E."/>
            <person name="Hu J."/>
            <person name="Lefler F.W."/>
            <person name="Laughinghouse H.D. IV."/>
        </authorList>
    </citation>
    <scope>NUCLEOTIDE SEQUENCE [LARGE SCALE GENOMIC DNA]</scope>
    <source>
        <strain evidence="1 2">BLCC-M143</strain>
    </source>
</reference>
<dbReference type="PANTHER" id="PTHR43434:SF13">
    <property type="entry name" value="PHOSPHOGLYCOLATE PHOSPHATASE"/>
    <property type="match status" value="1"/>
</dbReference>
<keyword evidence="1" id="KW-0378">Hydrolase</keyword>
<dbReference type="InterPro" id="IPR036412">
    <property type="entry name" value="HAD-like_sf"/>
</dbReference>
<evidence type="ECO:0000313" key="1">
    <source>
        <dbReference type="EMBL" id="MDJ1182775.1"/>
    </source>
</evidence>
<protein>
    <submittedName>
        <fullName evidence="1">HAD-IA family hydrolase</fullName>
    </submittedName>
</protein>
<dbReference type="Gene3D" id="3.40.50.1000">
    <property type="entry name" value="HAD superfamily/HAD-like"/>
    <property type="match status" value="1"/>
</dbReference>
<dbReference type="PANTHER" id="PTHR43434">
    <property type="entry name" value="PHOSPHOGLYCOLATE PHOSPHATASE"/>
    <property type="match status" value="1"/>
</dbReference>
<proteinExistence type="predicted"/>
<dbReference type="InterPro" id="IPR006439">
    <property type="entry name" value="HAD-SF_hydro_IA"/>
</dbReference>
<dbReference type="GO" id="GO:0016787">
    <property type="term" value="F:hydrolase activity"/>
    <property type="evidence" value="ECO:0007669"/>
    <property type="project" value="UniProtKB-KW"/>
</dbReference>
<accession>A0ABT7BUA4</accession>
<dbReference type="RefSeq" id="WP_283757428.1">
    <property type="nucleotide sequence ID" value="NZ_JAQOSQ010000004.1"/>
</dbReference>
<dbReference type="InterPro" id="IPR023214">
    <property type="entry name" value="HAD_sf"/>
</dbReference>
<organism evidence="1 2">
    <name type="scientific">Roseofilum casamattae BLCC-M143</name>
    <dbReference type="NCBI Taxonomy" id="3022442"/>
    <lineage>
        <taxon>Bacteria</taxon>
        <taxon>Bacillati</taxon>
        <taxon>Cyanobacteriota</taxon>
        <taxon>Cyanophyceae</taxon>
        <taxon>Desertifilales</taxon>
        <taxon>Desertifilaceae</taxon>
        <taxon>Roseofilum</taxon>
        <taxon>Roseofilum casamattae</taxon>
    </lineage>
</organism>
<dbReference type="EMBL" id="JAQOSQ010000004">
    <property type="protein sequence ID" value="MDJ1182775.1"/>
    <property type="molecule type" value="Genomic_DNA"/>
</dbReference>
<dbReference type="InterPro" id="IPR041492">
    <property type="entry name" value="HAD_2"/>
</dbReference>
<dbReference type="Proteomes" id="UP001232992">
    <property type="component" value="Unassembled WGS sequence"/>
</dbReference>
<dbReference type="SUPFAM" id="SSF56784">
    <property type="entry name" value="HAD-like"/>
    <property type="match status" value="1"/>
</dbReference>
<comment type="caution">
    <text evidence="1">The sequence shown here is derived from an EMBL/GenBank/DDBJ whole genome shotgun (WGS) entry which is preliminary data.</text>
</comment>
<sequence>MTVPTIIFDFDGTLVQSLETVVTIINRLAPEFGYRSSSPQEIARLREVGTREAMLQVGLPWYKLPFVTRRLRAEMNEEIHRLQLVDGIKEVLQQLRAQGYRLGIITSNAEKNVQSCLHNHQLDRCFDFVESEFNLFGKARTIKKAIAKYRLDRQTVIYVGDEARDMQAARKIRVVAIAVAWGFHSRELLAASSPDYLIESPMELVEIMQELTLLQKTQHFPLS</sequence>
<dbReference type="InterPro" id="IPR050155">
    <property type="entry name" value="HAD-like_hydrolase_sf"/>
</dbReference>
<dbReference type="SFLD" id="SFLDG01129">
    <property type="entry name" value="C1.5:_HAD__Beta-PGM__Phosphata"/>
    <property type="match status" value="1"/>
</dbReference>
<dbReference type="InterPro" id="IPR023198">
    <property type="entry name" value="PGP-like_dom2"/>
</dbReference>
<evidence type="ECO:0000313" key="2">
    <source>
        <dbReference type="Proteomes" id="UP001232992"/>
    </source>
</evidence>
<gene>
    <name evidence="1" type="ORF">PMH09_06155</name>
</gene>
<dbReference type="NCBIfam" id="TIGR01549">
    <property type="entry name" value="HAD-SF-IA-v1"/>
    <property type="match status" value="1"/>
</dbReference>